<sequence length="533" mass="59323">MKIVKNNLLKICLIFMMFLAGAVCVYSVVVYSGTTTEMMGNTEQINTQRSNSTDQSTQQSAGNNLQTQTQRKDLTSGNQSTVQSQNQNTHTGTQNANIQYAPLLVIYALIFLGLFIWAYFARRRIKTLSDDGKNDKIIIVTLLIVALLMRISLSTVIQGYSGDISLFKSWATAAAKDFSNLYASSNNIDYPPLYIYILAIIGKLANIGIFSKYYILLLKLPSILADVGTALILYKLSKKRFSMQISLLLAAFYAFNPATFLNSALWGQVDSLFTLLVVLSFYFLSEKKITISAIFFALSILMKPQGIIFAPVLLYELVRERSPKNFIKAALAGLVTVFVIILPFSYQHGFSWIFELYSGTIAKYPYASMNAFNFFSLIGGNMTNYNNTLLLFSYHTWGMIFIVLVSALSWFLYGKGKNSSYAFSAGLIQIVGVFIFSVGMHERYLFPAMAIALFAFVYLKDRRFLLLAGGFSISCFVNTYCVLLYGLQGGMGSVTDNSSLIAGITALFNLLLFAYLVKVAWDNALSGTVYSLE</sequence>
<keyword evidence="2" id="KW-1003">Cell membrane</keyword>
<feature type="transmembrane region" description="Helical" evidence="9">
    <location>
        <begin position="444"/>
        <end position="459"/>
    </location>
</feature>
<feature type="transmembrane region" description="Helical" evidence="9">
    <location>
        <begin position="12"/>
        <end position="31"/>
    </location>
</feature>
<proteinExistence type="predicted"/>
<dbReference type="InterPro" id="IPR050297">
    <property type="entry name" value="LipidA_mod_glycosyltrf_83"/>
</dbReference>
<evidence type="ECO:0000256" key="7">
    <source>
        <dbReference type="ARBA" id="ARBA00023136"/>
    </source>
</evidence>
<feature type="transmembrane region" description="Helical" evidence="9">
    <location>
        <begin position="499"/>
        <end position="517"/>
    </location>
</feature>
<name>A0ABR6WME2_9FIRM</name>
<keyword evidence="7 9" id="KW-0472">Membrane</keyword>
<feature type="transmembrane region" description="Helical" evidence="9">
    <location>
        <begin position="241"/>
        <end position="259"/>
    </location>
</feature>
<evidence type="ECO:0000256" key="9">
    <source>
        <dbReference type="SAM" id="Phobius"/>
    </source>
</evidence>
<dbReference type="PANTHER" id="PTHR33908:SF11">
    <property type="entry name" value="MEMBRANE PROTEIN"/>
    <property type="match status" value="1"/>
</dbReference>
<keyword evidence="3" id="KW-0328">Glycosyltransferase</keyword>
<keyword evidence="12" id="KW-1185">Reference proteome</keyword>
<feature type="compositionally biased region" description="Low complexity" evidence="8">
    <location>
        <begin position="75"/>
        <end position="89"/>
    </location>
</feature>
<dbReference type="InterPro" id="IPR038731">
    <property type="entry name" value="RgtA/B/C-like"/>
</dbReference>
<feature type="transmembrane region" description="Helical" evidence="9">
    <location>
        <begin position="326"/>
        <end position="344"/>
    </location>
</feature>
<dbReference type="Proteomes" id="UP000653358">
    <property type="component" value="Unassembled WGS sequence"/>
</dbReference>
<comment type="caution">
    <text evidence="11">The sequence shown here is derived from an EMBL/GenBank/DDBJ whole genome shotgun (WGS) entry which is preliminary data.</text>
</comment>
<evidence type="ECO:0000256" key="8">
    <source>
        <dbReference type="SAM" id="MobiDB-lite"/>
    </source>
</evidence>
<feature type="transmembrane region" description="Helical" evidence="9">
    <location>
        <begin position="464"/>
        <end position="487"/>
    </location>
</feature>
<evidence type="ECO:0000256" key="4">
    <source>
        <dbReference type="ARBA" id="ARBA00022679"/>
    </source>
</evidence>
<evidence type="ECO:0000256" key="1">
    <source>
        <dbReference type="ARBA" id="ARBA00004651"/>
    </source>
</evidence>
<dbReference type="PANTHER" id="PTHR33908">
    <property type="entry name" value="MANNOSYLTRANSFERASE YKCB-RELATED"/>
    <property type="match status" value="1"/>
</dbReference>
<feature type="transmembrane region" description="Helical" evidence="9">
    <location>
        <begin position="394"/>
        <end position="413"/>
    </location>
</feature>
<reference evidence="11 12" key="1">
    <citation type="journal article" date="2020" name="mSystems">
        <title>Defining Genomic and Predicted Metabolic Features of the Acetobacterium Genus.</title>
        <authorList>
            <person name="Ross D.E."/>
            <person name="Marshall C.W."/>
            <person name="Gulliver D."/>
            <person name="May H.D."/>
            <person name="Norman R.S."/>
        </authorList>
    </citation>
    <scope>NUCLEOTIDE SEQUENCE [LARGE SCALE GENOMIC DNA]</scope>
    <source>
        <strain evidence="11 12">DSM 9173</strain>
    </source>
</reference>
<dbReference type="EMBL" id="WJBB01000014">
    <property type="protein sequence ID" value="MBC3797678.1"/>
    <property type="molecule type" value="Genomic_DNA"/>
</dbReference>
<accession>A0ABR6WME2</accession>
<feature type="transmembrane region" description="Helical" evidence="9">
    <location>
        <begin position="291"/>
        <end position="314"/>
    </location>
</feature>
<gene>
    <name evidence="11" type="ORF">GH807_11540</name>
</gene>
<dbReference type="RefSeq" id="WP_148603885.1">
    <property type="nucleotide sequence ID" value="NZ_RXYB01000011.1"/>
</dbReference>
<evidence type="ECO:0000313" key="12">
    <source>
        <dbReference type="Proteomes" id="UP000653358"/>
    </source>
</evidence>
<feature type="transmembrane region" description="Helical" evidence="9">
    <location>
        <begin position="100"/>
        <end position="121"/>
    </location>
</feature>
<feature type="transmembrane region" description="Helical" evidence="9">
    <location>
        <begin position="420"/>
        <end position="438"/>
    </location>
</feature>
<evidence type="ECO:0000313" key="11">
    <source>
        <dbReference type="EMBL" id="MBC3797678.1"/>
    </source>
</evidence>
<keyword evidence="6 9" id="KW-1133">Transmembrane helix</keyword>
<feature type="region of interest" description="Disordered" evidence="8">
    <location>
        <begin position="46"/>
        <end position="91"/>
    </location>
</feature>
<feature type="compositionally biased region" description="Polar residues" evidence="8">
    <location>
        <begin position="46"/>
        <end position="69"/>
    </location>
</feature>
<protein>
    <submittedName>
        <fullName evidence="11">DUF2029 domain-containing protein</fullName>
    </submittedName>
</protein>
<evidence type="ECO:0000256" key="2">
    <source>
        <dbReference type="ARBA" id="ARBA00022475"/>
    </source>
</evidence>
<organism evidence="11 12">
    <name type="scientific">Acetobacterium tundrae</name>
    <dbReference type="NCBI Taxonomy" id="132932"/>
    <lineage>
        <taxon>Bacteria</taxon>
        <taxon>Bacillati</taxon>
        <taxon>Bacillota</taxon>
        <taxon>Clostridia</taxon>
        <taxon>Eubacteriales</taxon>
        <taxon>Eubacteriaceae</taxon>
        <taxon>Acetobacterium</taxon>
    </lineage>
</organism>
<evidence type="ECO:0000256" key="5">
    <source>
        <dbReference type="ARBA" id="ARBA00022692"/>
    </source>
</evidence>
<keyword evidence="4" id="KW-0808">Transferase</keyword>
<evidence type="ECO:0000259" key="10">
    <source>
        <dbReference type="Pfam" id="PF13231"/>
    </source>
</evidence>
<evidence type="ECO:0000256" key="6">
    <source>
        <dbReference type="ARBA" id="ARBA00022989"/>
    </source>
</evidence>
<dbReference type="Pfam" id="PF13231">
    <property type="entry name" value="PMT_2"/>
    <property type="match status" value="1"/>
</dbReference>
<feature type="transmembrane region" description="Helical" evidence="9">
    <location>
        <begin position="137"/>
        <end position="160"/>
    </location>
</feature>
<evidence type="ECO:0000256" key="3">
    <source>
        <dbReference type="ARBA" id="ARBA00022676"/>
    </source>
</evidence>
<keyword evidence="5 9" id="KW-0812">Transmembrane</keyword>
<feature type="domain" description="Glycosyltransferase RgtA/B/C/D-like" evidence="10">
    <location>
        <begin position="189"/>
        <end position="345"/>
    </location>
</feature>
<comment type="subcellular location">
    <subcellularLocation>
        <location evidence="1">Cell membrane</location>
        <topology evidence="1">Multi-pass membrane protein</topology>
    </subcellularLocation>
</comment>
<feature type="transmembrane region" description="Helical" evidence="9">
    <location>
        <begin position="193"/>
        <end position="215"/>
    </location>
</feature>